<dbReference type="PANTHER" id="PTHR30486">
    <property type="entry name" value="TWITCHING MOTILITY PROTEIN PILT"/>
    <property type="match status" value="1"/>
</dbReference>
<dbReference type="EMBL" id="FUWJ01000014">
    <property type="protein sequence ID" value="SKA36963.1"/>
    <property type="molecule type" value="Genomic_DNA"/>
</dbReference>
<name>A0A1T4T9A8_9HYPH</name>
<evidence type="ECO:0000313" key="4">
    <source>
        <dbReference type="EMBL" id="SKA36963.1"/>
    </source>
</evidence>
<dbReference type="InterPro" id="IPR001482">
    <property type="entry name" value="T2SS/T4SS_dom"/>
</dbReference>
<dbReference type="InterPro" id="IPR050921">
    <property type="entry name" value="T4SS_GSP_E_ATPase"/>
</dbReference>
<dbReference type="Gene3D" id="3.30.450.380">
    <property type="match status" value="1"/>
</dbReference>
<sequence length="599" mass="64997">MFGMRTRNSTSAQETASGPLDRIGRRSALSEQSPERGSADRAARLAAAEATLSDAVAPQLRALLKSGTPAGEVTRQAGLQTQIHFRNQGVILAPLELRGYVTDVLRPILPATNFSVSAGGAEERLAPPVAEAVAPAPIDGSTRLVSSPSAAPMRTPAPITRLPEPAPRPEPVEISGGRLSRSKVDQARRAIQPEIMNRIDLAAAVSLSRKELTRQFEELVAELLAEHRLQLNRPEQADLVYQIVNDMLGLGPLEPLLEDDGITDIMINGPKQVYIERQGKLELTSVAFEDNAHLLNICNRIVSRIGRRVDEASPICDARLLDGSRVNIIIPPLAIDGPSVSIRKFGKRQIGFDQMAQQGNISPAMATLLRIAARCRLNIVVSGGTGSGKTTMLNALSGMIDEGERVVTIEDAAELRMQQPHVVRLETRPSNLEGNGEVNMRDLVKNALRMRPDRIILGEVRGPEAIDLLQAMNTGHDGSMGTLHANRPREALTRLENMVTMGVASLPPKAIRTQIAGSLQMIVQISRMRDGVRRVTHITEVMGMEGDVIITQDLFTYEFKGEASDGKLVGAFKSSGLRPHFLSRAAYYGLDKVLMEAMA</sequence>
<reference evidence="5" key="1">
    <citation type="submission" date="2017-02" db="EMBL/GenBank/DDBJ databases">
        <authorList>
            <person name="Varghese N."/>
            <person name="Submissions S."/>
        </authorList>
    </citation>
    <scope>NUCLEOTIDE SEQUENCE [LARGE SCALE GENOMIC DNA]</scope>
    <source>
        <strain evidence="5">ATCC 27094</strain>
    </source>
</reference>
<dbReference type="Gene3D" id="3.40.50.300">
    <property type="entry name" value="P-loop containing nucleotide triphosphate hydrolases"/>
    <property type="match status" value="1"/>
</dbReference>
<gene>
    <name evidence="4" type="ORF">SAMN02745126_05860</name>
</gene>
<evidence type="ECO:0000259" key="3">
    <source>
        <dbReference type="Pfam" id="PF00437"/>
    </source>
</evidence>
<dbReference type="RefSeq" id="WP_231714980.1">
    <property type="nucleotide sequence ID" value="NZ_FUWJ01000014.1"/>
</dbReference>
<dbReference type="SUPFAM" id="SSF52540">
    <property type="entry name" value="P-loop containing nucleoside triphosphate hydrolases"/>
    <property type="match status" value="1"/>
</dbReference>
<keyword evidence="5" id="KW-1185">Reference proteome</keyword>
<feature type="domain" description="Bacterial type II secretion system protein E" evidence="3">
    <location>
        <begin position="249"/>
        <end position="525"/>
    </location>
</feature>
<comment type="similarity">
    <text evidence="1">Belongs to the GSP E family.</text>
</comment>
<accession>A0A1T4T9A8</accession>
<protein>
    <submittedName>
        <fullName evidence="4">Pilus assembly protein CpaF</fullName>
    </submittedName>
</protein>
<dbReference type="GO" id="GO:0016887">
    <property type="term" value="F:ATP hydrolysis activity"/>
    <property type="evidence" value="ECO:0007669"/>
    <property type="project" value="InterPro"/>
</dbReference>
<evidence type="ECO:0000256" key="2">
    <source>
        <dbReference type="SAM" id="MobiDB-lite"/>
    </source>
</evidence>
<feature type="compositionally biased region" description="Polar residues" evidence="2">
    <location>
        <begin position="1"/>
        <end position="16"/>
    </location>
</feature>
<dbReference type="PANTHER" id="PTHR30486:SF15">
    <property type="entry name" value="TYPE II_IV SECRETION SYSTEM ATPASE"/>
    <property type="match status" value="1"/>
</dbReference>
<dbReference type="Pfam" id="PF00437">
    <property type="entry name" value="T2SSE"/>
    <property type="match status" value="1"/>
</dbReference>
<dbReference type="STRING" id="225324.SAMN02745126_05860"/>
<evidence type="ECO:0000313" key="5">
    <source>
        <dbReference type="Proteomes" id="UP000190092"/>
    </source>
</evidence>
<evidence type="ECO:0000256" key="1">
    <source>
        <dbReference type="ARBA" id="ARBA00006611"/>
    </source>
</evidence>
<proteinExistence type="inferred from homology"/>
<dbReference type="Proteomes" id="UP000190092">
    <property type="component" value="Unassembled WGS sequence"/>
</dbReference>
<dbReference type="InterPro" id="IPR027417">
    <property type="entry name" value="P-loop_NTPase"/>
</dbReference>
<feature type="region of interest" description="Disordered" evidence="2">
    <location>
        <begin position="140"/>
        <end position="176"/>
    </location>
</feature>
<feature type="region of interest" description="Disordered" evidence="2">
    <location>
        <begin position="1"/>
        <end position="40"/>
    </location>
</feature>
<dbReference type="CDD" id="cd01130">
    <property type="entry name" value="VirB11-like_ATPase"/>
    <property type="match status" value="1"/>
</dbReference>
<dbReference type="AlphaFoldDB" id="A0A1T4T9A8"/>
<organism evidence="4 5">
    <name type="scientific">Enhydrobacter aerosaccus</name>
    <dbReference type="NCBI Taxonomy" id="225324"/>
    <lineage>
        <taxon>Bacteria</taxon>
        <taxon>Pseudomonadati</taxon>
        <taxon>Pseudomonadota</taxon>
        <taxon>Alphaproteobacteria</taxon>
        <taxon>Hyphomicrobiales</taxon>
        <taxon>Enhydrobacter</taxon>
    </lineage>
</organism>